<dbReference type="InterPro" id="IPR002109">
    <property type="entry name" value="Glutaredoxin"/>
</dbReference>
<accession>A0A141AXP3</accession>
<reference evidence="2" key="1">
    <citation type="submission" date="2014-03" db="EMBL/GenBank/DDBJ databases">
        <authorList>
            <person name="Saikia M."/>
            <person name="Chaudhari Y."/>
            <person name="Khan M."/>
            <person name="Devi D."/>
        </authorList>
    </citation>
    <scope>NUCLEOTIDE SEQUENCE</scope>
    <source>
        <strain evidence="2">A7</strain>
        <plasmid evidence="2">pLMA7</plasmid>
    </source>
</reference>
<evidence type="ECO:0000259" key="1">
    <source>
        <dbReference type="Pfam" id="PF00462"/>
    </source>
</evidence>
<sequence length="282" mass="30804">MYTIYTSPGCGPCMTVKAHLRAHKIPHTLVDVSQDPAAVEKLRKMGYSSAPVTVDEATGEHWHGYLPDRYASPAPEAAPAADMQATIDLGPVEAGEHVLWDPHQGHLLIIGDRDSGKSVIQRGIMETAVSVGWQAWGLGLPGELDKVEDHRYAQVVTADVSDQLERIRAASELMRERYHLVEVASLAQECPEPFQPIVLVLDDYAHLRQRWADLAPAGEHEADVAENLLLGIHRLGRSVGIHLSVSCRGIAHHLGQTMAAGSTVVHTSLWRSSLVTEMAHAR</sequence>
<dbReference type="InterPro" id="IPR036249">
    <property type="entry name" value="Thioredoxin-like_sf"/>
</dbReference>
<dbReference type="AlphaFoldDB" id="A0A141AXP3"/>
<keyword evidence="2" id="KW-0614">Plasmid</keyword>
<feature type="domain" description="Glutaredoxin" evidence="1">
    <location>
        <begin position="3"/>
        <end position="53"/>
    </location>
</feature>
<evidence type="ECO:0000313" key="2">
    <source>
        <dbReference type="EMBL" id="AKA20879.1"/>
    </source>
</evidence>
<protein>
    <recommendedName>
        <fullName evidence="1">Glutaredoxin domain-containing protein</fullName>
    </recommendedName>
</protein>
<geneLocation type="plasmid" evidence="2">
    <name>pLMA7</name>
</geneLocation>
<dbReference type="CDD" id="cd02976">
    <property type="entry name" value="NrdH"/>
    <property type="match status" value="1"/>
</dbReference>
<dbReference type="EMBL" id="KJ599675">
    <property type="protein sequence ID" value="AKA20879.1"/>
    <property type="molecule type" value="Genomic_DNA"/>
</dbReference>
<dbReference type="SUPFAM" id="SSF52833">
    <property type="entry name" value="Thioredoxin-like"/>
    <property type="match status" value="1"/>
</dbReference>
<dbReference type="Gene3D" id="3.40.50.300">
    <property type="entry name" value="P-loop containing nucleotide triphosphate hydrolases"/>
    <property type="match status" value="1"/>
</dbReference>
<name>A0A141AXP3_9MICC</name>
<proteinExistence type="predicted"/>
<organism evidence="2">
    <name type="scientific">Micrococcus sp. A7</name>
    <dbReference type="NCBI Taxonomy" id="376418"/>
    <lineage>
        <taxon>Bacteria</taxon>
        <taxon>Bacillati</taxon>
        <taxon>Actinomycetota</taxon>
        <taxon>Actinomycetes</taxon>
        <taxon>Micrococcales</taxon>
        <taxon>Micrococcaceae</taxon>
        <taxon>Micrococcus</taxon>
    </lineage>
</organism>
<dbReference type="RefSeq" id="WP_158604222.1">
    <property type="nucleotide sequence ID" value="NZ_KJ599675.1"/>
</dbReference>
<dbReference type="PROSITE" id="PS51354">
    <property type="entry name" value="GLUTAREDOXIN_2"/>
    <property type="match status" value="1"/>
</dbReference>
<dbReference type="Pfam" id="PF00462">
    <property type="entry name" value="Glutaredoxin"/>
    <property type="match status" value="1"/>
</dbReference>
<dbReference type="SUPFAM" id="SSF52540">
    <property type="entry name" value="P-loop containing nucleoside triphosphate hydrolases"/>
    <property type="match status" value="1"/>
</dbReference>
<dbReference type="InterPro" id="IPR027417">
    <property type="entry name" value="P-loop_NTPase"/>
</dbReference>
<gene>
    <name evidence="2" type="ORF">pLMA7_p00460</name>
</gene>
<dbReference type="Gene3D" id="3.40.30.10">
    <property type="entry name" value="Glutaredoxin"/>
    <property type="match status" value="1"/>
</dbReference>